<accession>A0A841JYY3</accession>
<feature type="transmembrane region" description="Helical" evidence="1">
    <location>
        <begin position="33"/>
        <end position="49"/>
    </location>
</feature>
<keyword evidence="1" id="KW-0812">Transmembrane</keyword>
<keyword evidence="3" id="KW-1185">Reference proteome</keyword>
<evidence type="ECO:0000256" key="1">
    <source>
        <dbReference type="SAM" id="Phobius"/>
    </source>
</evidence>
<evidence type="ECO:0000313" key="2">
    <source>
        <dbReference type="EMBL" id="MBB6146683.1"/>
    </source>
</evidence>
<dbReference type="AlphaFoldDB" id="A0A841JYY3"/>
<dbReference type="EMBL" id="JACHEK010000010">
    <property type="protein sequence ID" value="MBB6146683.1"/>
    <property type="molecule type" value="Genomic_DNA"/>
</dbReference>
<keyword evidence="1" id="KW-1133">Transmembrane helix</keyword>
<gene>
    <name evidence="2" type="ORF">HNQ77_004662</name>
</gene>
<proteinExistence type="predicted"/>
<sequence>MLFPWNQATLLSLTGLLLLLDVAVSVNVLRLFAIAMPGIVLVVWAAGRLRLPARAMFLAASVAVIVFGAYQTIEKHAVNSSRGELAGGQFAATREVYGKLQLLAQRTQPGEFFLQAGWPGGYLPLKVQNPLYLPTLSRWDPGFNKDMKPVIRQLDARQVRYVLWTHHLDERCDFTACRDDLSPVRSYLTASFRPVQAFPDGDVLWQRVEGREPADGRPMM</sequence>
<name>A0A841JYY3_9BACT</name>
<protein>
    <submittedName>
        <fullName evidence="2">Uncharacterized protein</fullName>
    </submittedName>
</protein>
<comment type="caution">
    <text evidence="2">The sequence shown here is derived from an EMBL/GenBank/DDBJ whole genome shotgun (WGS) entry which is preliminary data.</text>
</comment>
<feature type="transmembrane region" description="Helical" evidence="1">
    <location>
        <begin position="56"/>
        <end position="73"/>
    </location>
</feature>
<keyword evidence="1" id="KW-0472">Membrane</keyword>
<organism evidence="2 3">
    <name type="scientific">Silvibacterium bohemicum</name>
    <dbReference type="NCBI Taxonomy" id="1577686"/>
    <lineage>
        <taxon>Bacteria</taxon>
        <taxon>Pseudomonadati</taxon>
        <taxon>Acidobacteriota</taxon>
        <taxon>Terriglobia</taxon>
        <taxon>Terriglobales</taxon>
        <taxon>Acidobacteriaceae</taxon>
        <taxon>Silvibacterium</taxon>
    </lineage>
</organism>
<reference evidence="2 3" key="1">
    <citation type="submission" date="2020-08" db="EMBL/GenBank/DDBJ databases">
        <title>Genomic Encyclopedia of Type Strains, Phase IV (KMG-IV): sequencing the most valuable type-strain genomes for metagenomic binning, comparative biology and taxonomic classification.</title>
        <authorList>
            <person name="Goeker M."/>
        </authorList>
    </citation>
    <scope>NUCLEOTIDE SEQUENCE [LARGE SCALE GENOMIC DNA]</scope>
    <source>
        <strain evidence="2 3">DSM 103733</strain>
    </source>
</reference>
<evidence type="ECO:0000313" key="3">
    <source>
        <dbReference type="Proteomes" id="UP000538666"/>
    </source>
</evidence>
<dbReference type="Proteomes" id="UP000538666">
    <property type="component" value="Unassembled WGS sequence"/>
</dbReference>